<evidence type="ECO:0000259" key="3">
    <source>
        <dbReference type="PROSITE" id="PS50126"/>
    </source>
</evidence>
<feature type="compositionally biased region" description="Gly residues" evidence="2">
    <location>
        <begin position="940"/>
        <end position="951"/>
    </location>
</feature>
<protein>
    <submittedName>
        <fullName evidence="4">Putative tpr repeat-containing protein</fullName>
    </submittedName>
</protein>
<dbReference type="SUPFAM" id="SSF50249">
    <property type="entry name" value="Nucleic acid-binding proteins"/>
    <property type="match status" value="1"/>
</dbReference>
<feature type="compositionally biased region" description="Polar residues" evidence="2">
    <location>
        <begin position="980"/>
        <end position="989"/>
    </location>
</feature>
<feature type="compositionally biased region" description="Basic and acidic residues" evidence="2">
    <location>
        <begin position="1027"/>
        <end position="1040"/>
    </location>
</feature>
<dbReference type="InterPro" id="IPR011990">
    <property type="entry name" value="TPR-like_helical_dom_sf"/>
</dbReference>
<dbReference type="InterPro" id="IPR039190">
    <property type="entry name" value="TTC14"/>
</dbReference>
<dbReference type="InterPro" id="IPR019734">
    <property type="entry name" value="TPR_rpt"/>
</dbReference>
<reference evidence="4" key="1">
    <citation type="journal article" date="2014" name="Insect Biochem. Mol. Biol.">
        <title>An insight into the sialome of the frog biting fly, Corethrella appendiculata.</title>
        <authorList>
            <person name="Ribeiro J.M.C."/>
            <person name="Chagas A.C."/>
            <person name="Pham V.M."/>
            <person name="Lounibos L.P."/>
            <person name="Calvo E."/>
        </authorList>
    </citation>
    <scope>NUCLEOTIDE SEQUENCE</scope>
    <source>
        <tissue evidence="4">Salivary glands</tissue>
    </source>
</reference>
<feature type="compositionally biased region" description="Basic and acidic residues" evidence="2">
    <location>
        <begin position="444"/>
        <end position="462"/>
    </location>
</feature>
<name>U5EYV3_9DIPT</name>
<feature type="compositionally biased region" description="Polar residues" evidence="2">
    <location>
        <begin position="727"/>
        <end position="737"/>
    </location>
</feature>
<dbReference type="PANTHER" id="PTHR23184">
    <property type="entry name" value="TETRATRICOPEPTIDE REPEAT PROTEIN 14"/>
    <property type="match status" value="1"/>
</dbReference>
<dbReference type="Pfam" id="PF13181">
    <property type="entry name" value="TPR_8"/>
    <property type="match status" value="1"/>
</dbReference>
<proteinExistence type="evidence at transcript level"/>
<dbReference type="PROSITE" id="PS50005">
    <property type="entry name" value="TPR"/>
    <property type="match status" value="3"/>
</dbReference>
<feature type="repeat" description="TPR" evidence="1">
    <location>
        <begin position="298"/>
        <end position="331"/>
    </location>
</feature>
<feature type="compositionally biased region" description="Basic and acidic residues" evidence="2">
    <location>
        <begin position="795"/>
        <end position="811"/>
    </location>
</feature>
<dbReference type="InterPro" id="IPR012340">
    <property type="entry name" value="NA-bd_OB-fold"/>
</dbReference>
<dbReference type="GO" id="GO:0003676">
    <property type="term" value="F:nucleic acid binding"/>
    <property type="evidence" value="ECO:0007669"/>
    <property type="project" value="InterPro"/>
</dbReference>
<feature type="region of interest" description="Disordered" evidence="2">
    <location>
        <begin position="753"/>
        <end position="832"/>
    </location>
</feature>
<dbReference type="SMART" id="SM00028">
    <property type="entry name" value="TPR"/>
    <property type="match status" value="3"/>
</dbReference>
<feature type="domain" description="S1 motif" evidence="3">
    <location>
        <begin position="120"/>
        <end position="203"/>
    </location>
</feature>
<dbReference type="PANTHER" id="PTHR23184:SF9">
    <property type="entry name" value="TETRATRICOPEPTIDE REPEAT PROTEIN 14"/>
    <property type="match status" value="1"/>
</dbReference>
<dbReference type="EMBL" id="GANO01000097">
    <property type="protein sequence ID" value="JAB59774.1"/>
    <property type="molecule type" value="mRNA"/>
</dbReference>
<feature type="compositionally biased region" description="Low complexity" evidence="2">
    <location>
        <begin position="479"/>
        <end position="510"/>
    </location>
</feature>
<dbReference type="InterPro" id="IPR003029">
    <property type="entry name" value="S1_domain"/>
</dbReference>
<feature type="compositionally biased region" description="Low complexity" evidence="2">
    <location>
        <begin position="690"/>
        <end position="703"/>
    </location>
</feature>
<feature type="non-terminal residue" evidence="4">
    <location>
        <position position="1"/>
    </location>
</feature>
<accession>U5EYV3</accession>
<evidence type="ECO:0000313" key="4">
    <source>
        <dbReference type="EMBL" id="JAB59774.1"/>
    </source>
</evidence>
<feature type="compositionally biased region" description="Basic residues" evidence="2">
    <location>
        <begin position="613"/>
        <end position="641"/>
    </location>
</feature>
<feature type="compositionally biased region" description="Low complexity" evidence="2">
    <location>
        <begin position="714"/>
        <end position="726"/>
    </location>
</feature>
<dbReference type="AlphaFoldDB" id="U5EYV3"/>
<feature type="compositionally biased region" description="Polar residues" evidence="2">
    <location>
        <begin position="556"/>
        <end position="566"/>
    </location>
</feature>
<feature type="compositionally biased region" description="Basic residues" evidence="2">
    <location>
        <begin position="514"/>
        <end position="524"/>
    </location>
</feature>
<feature type="repeat" description="TPR" evidence="1">
    <location>
        <begin position="332"/>
        <end position="365"/>
    </location>
</feature>
<feature type="compositionally biased region" description="Basic and acidic residues" evidence="2">
    <location>
        <begin position="642"/>
        <end position="651"/>
    </location>
</feature>
<evidence type="ECO:0000256" key="2">
    <source>
        <dbReference type="SAM" id="MobiDB-lite"/>
    </source>
</evidence>
<dbReference type="SUPFAM" id="SSF48452">
    <property type="entry name" value="TPR-like"/>
    <property type="match status" value="1"/>
</dbReference>
<feature type="region of interest" description="Disordered" evidence="2">
    <location>
        <begin position="607"/>
        <end position="651"/>
    </location>
</feature>
<feature type="region of interest" description="Disordered" evidence="2">
    <location>
        <begin position="444"/>
        <end position="567"/>
    </location>
</feature>
<feature type="repeat" description="TPR" evidence="1">
    <location>
        <begin position="373"/>
        <end position="406"/>
    </location>
</feature>
<keyword evidence="1" id="KW-0802">TPR repeat</keyword>
<feature type="region of interest" description="Disordered" evidence="2">
    <location>
        <begin position="852"/>
        <end position="1050"/>
    </location>
</feature>
<dbReference type="PROSITE" id="PS50126">
    <property type="entry name" value="S1"/>
    <property type="match status" value="1"/>
</dbReference>
<feature type="compositionally biased region" description="Basic residues" evidence="2">
    <location>
        <begin position="877"/>
        <end position="935"/>
    </location>
</feature>
<feature type="compositionally biased region" description="Basic and acidic residues" evidence="2">
    <location>
        <begin position="990"/>
        <end position="1005"/>
    </location>
</feature>
<feature type="region of interest" description="Disordered" evidence="2">
    <location>
        <begin position="684"/>
        <end position="737"/>
    </location>
</feature>
<organism evidence="4">
    <name type="scientific">Corethrella appendiculata</name>
    <dbReference type="NCBI Taxonomy" id="1370023"/>
    <lineage>
        <taxon>Eukaryota</taxon>
        <taxon>Metazoa</taxon>
        <taxon>Ecdysozoa</taxon>
        <taxon>Arthropoda</taxon>
        <taxon>Hexapoda</taxon>
        <taxon>Insecta</taxon>
        <taxon>Pterygota</taxon>
        <taxon>Neoptera</taxon>
        <taxon>Endopterygota</taxon>
        <taxon>Diptera</taxon>
        <taxon>Nematocera</taxon>
        <taxon>Culicoidea</taxon>
        <taxon>Chaoboridae</taxon>
        <taxon>Corethrella</taxon>
    </lineage>
</organism>
<sequence>LNKNLITKAIGFHGQPLQKIWEGERGDSDLVKNGILNPDYSVYFSRQKNLTFQDRAKRFKLHQFIAKKASHLYSNKVFDDYNENADKLATSKIFVPPFETFHSVDANEKTQMFYERINIGDLVYGLVTNRTSQGIFIKILCTTGSTVTNTHDINAKAYVPSTYLNHLHIERKGSSRGYCNNDHVCFEIVDVQPDARKIICGIKDEHLENSELLQKFGIITADQMPISFKTWMNHKKATYEEILESSSSFNNPGLIDQLMIDFGLIKTENLTNMTSLRGKFNQQEYASELRQAQASKWAFRSVAEGIEHFKEGKHAEAFQCLNKALNIDPRNVEGLVARGALYANSGSFKKAVEDFETALSLHPGHANARKYLGETLVALGRSYEDENKIEEAKKAYQDCLNIIPHHEEAQHSLDFLKSKSQMKQIVEPAELELPALNLVNSSSIDHKREHDLGSSKKDDSRKDRKSKKDKKKRKKRHSSSSNSSSDSSDSSNSSSESSSSSSSSSTSDSDSTSKHKKKKNKNDKHAKSLSPLSKRMAGMAGNSGETAFQFNHPFDKQQQGTPSTSMVDDYEIQVRKFLEMPRDEDNYEDKVRKFVAEATKYQKERKLLEEKLKKKKHKEEKKAKKESKKKRKHDEKKRSKSTKKDKFSLDSIEDKKLREALKIFENFPVLDELGTKLSEYYSKVDKKEIPSTSTVPLPSTSASNNRDKSYESHNSNNTNNNNNNNNKDQSQGQQQQLRNVTGGKWKMMFSKDERNNKDQPSKPHPFSKQYGFGNDSDDSNDQNLQSQVNKTQSQPRRDYSTSSYDDRNDRFRRPRYSRSPSPAAKKRDTNVIQAPVVKSGPVVLDKFGNFRLASADSGKPPEPTSTVSRIESSGRRDRSRSRSPRRRSRSRSWSRGRSRSRDRRRYSRSRSRSSRSKSYSRSRSRSPRRFGRGRGRGFVDRGGFGRGGGRGRATYHDFRRGGRGGFRGRPRFFGSRVTRSRSFSPVNRSRSPDVRRNRIDNDRRSHNSNSTDNSKEKTDIQVDLTEIEGRWADKDNKTEANDPSLEETEKMLDKARKERKENMLERNKDILKKSTF</sequence>
<feature type="compositionally biased region" description="Basic residues" evidence="2">
    <location>
        <begin position="463"/>
        <end position="478"/>
    </location>
</feature>
<evidence type="ECO:0000256" key="1">
    <source>
        <dbReference type="PROSITE-ProRule" id="PRU00339"/>
    </source>
</evidence>
<dbReference type="Pfam" id="PF13414">
    <property type="entry name" value="TPR_11"/>
    <property type="match status" value="1"/>
</dbReference>
<dbReference type="Gene3D" id="1.25.40.10">
    <property type="entry name" value="Tetratricopeptide repeat domain"/>
    <property type="match status" value="1"/>
</dbReference>